<dbReference type="Pfam" id="PF05175">
    <property type="entry name" value="MTS"/>
    <property type="match status" value="1"/>
</dbReference>
<comment type="caution">
    <text evidence="4">The sequence shown here is derived from an EMBL/GenBank/DDBJ whole genome shotgun (WGS) entry which is preliminary data.</text>
</comment>
<sequence length="203" mass="22115">MPEQHYFSESPDTPERRRTLRVELAGEVREVITANGIFSPDGLDKGTDALLRRVPAPPAQGTFLDIGCGWGPVALTLGFLAPDAAVWAVDVNSRSLGLTRDNAAGLGLGNVTARRPEEVPADLGFDLIWSNPPIRVGKEALHQILELWLPRLNPGGEAYLVVQKNLGSDSLEAWLKSVLPAGFEVERYAREKAFRVIAVRRAA</sequence>
<dbReference type="CDD" id="cd02440">
    <property type="entry name" value="AdoMet_MTases"/>
    <property type="match status" value="1"/>
</dbReference>
<dbReference type="GO" id="GO:0008757">
    <property type="term" value="F:S-adenosylmethionine-dependent methyltransferase activity"/>
    <property type="evidence" value="ECO:0007669"/>
    <property type="project" value="InterPro"/>
</dbReference>
<dbReference type="InterPro" id="IPR046977">
    <property type="entry name" value="RsmC/RlmG"/>
</dbReference>
<dbReference type="PANTHER" id="PTHR47816:SF4">
    <property type="entry name" value="RIBOSOMAL RNA SMALL SUBUNIT METHYLTRANSFERASE C"/>
    <property type="match status" value="1"/>
</dbReference>
<dbReference type="PANTHER" id="PTHR47816">
    <property type="entry name" value="RIBOSOMAL RNA SMALL SUBUNIT METHYLTRANSFERASE C"/>
    <property type="match status" value="1"/>
</dbReference>
<evidence type="ECO:0000259" key="3">
    <source>
        <dbReference type="Pfam" id="PF05175"/>
    </source>
</evidence>
<keyword evidence="1 4" id="KW-0489">Methyltransferase</keyword>
<dbReference type="InterPro" id="IPR029063">
    <property type="entry name" value="SAM-dependent_MTases_sf"/>
</dbReference>
<dbReference type="Gene3D" id="3.40.50.150">
    <property type="entry name" value="Vaccinia Virus protein VP39"/>
    <property type="match status" value="1"/>
</dbReference>
<keyword evidence="2 4" id="KW-0808">Transferase</keyword>
<dbReference type="AlphaFoldDB" id="A0A496PK48"/>
<accession>A0A496PK48</accession>
<dbReference type="SUPFAM" id="SSF53335">
    <property type="entry name" value="S-adenosyl-L-methionine-dependent methyltransferases"/>
    <property type="match status" value="1"/>
</dbReference>
<dbReference type="GO" id="GO:0032259">
    <property type="term" value="P:methylation"/>
    <property type="evidence" value="ECO:0007669"/>
    <property type="project" value="UniProtKB-KW"/>
</dbReference>
<evidence type="ECO:0000313" key="4">
    <source>
        <dbReference type="EMBL" id="RKW70810.1"/>
    </source>
</evidence>
<protein>
    <submittedName>
        <fullName evidence="4">Methyltransferase domain-containing protein</fullName>
    </submittedName>
</protein>
<organism evidence="4 5">
    <name type="scientific">Galactobacter caseinivorans</name>
    <dbReference type="NCBI Taxonomy" id="2676123"/>
    <lineage>
        <taxon>Bacteria</taxon>
        <taxon>Bacillati</taxon>
        <taxon>Actinomycetota</taxon>
        <taxon>Actinomycetes</taxon>
        <taxon>Micrococcales</taxon>
        <taxon>Micrococcaceae</taxon>
        <taxon>Galactobacter</taxon>
    </lineage>
</organism>
<evidence type="ECO:0000313" key="5">
    <source>
        <dbReference type="Proteomes" id="UP000273119"/>
    </source>
</evidence>
<reference evidence="4 5" key="1">
    <citation type="submission" date="2018-07" db="EMBL/GenBank/DDBJ databases">
        <title>Arthrobacter sp. nov., isolated from raw cow's milk with high bacterial count.</title>
        <authorList>
            <person name="Hahne J."/>
            <person name="Isele D."/>
            <person name="Lipski A."/>
        </authorList>
    </citation>
    <scope>NUCLEOTIDE SEQUENCE [LARGE SCALE GENOMIC DNA]</scope>
    <source>
        <strain evidence="4 5">JZ R-183</strain>
    </source>
</reference>
<feature type="domain" description="Methyltransferase small" evidence="3">
    <location>
        <begin position="30"/>
        <end position="197"/>
    </location>
</feature>
<dbReference type="Proteomes" id="UP000273119">
    <property type="component" value="Unassembled WGS sequence"/>
</dbReference>
<gene>
    <name evidence="4" type="ORF">DWQ67_06880</name>
</gene>
<evidence type="ECO:0000256" key="2">
    <source>
        <dbReference type="ARBA" id="ARBA00022679"/>
    </source>
</evidence>
<name>A0A496PK48_9MICC</name>
<dbReference type="InterPro" id="IPR007848">
    <property type="entry name" value="Small_mtfrase_dom"/>
</dbReference>
<dbReference type="EMBL" id="QQXL01000003">
    <property type="protein sequence ID" value="RKW70810.1"/>
    <property type="molecule type" value="Genomic_DNA"/>
</dbReference>
<proteinExistence type="predicted"/>
<evidence type="ECO:0000256" key="1">
    <source>
        <dbReference type="ARBA" id="ARBA00022603"/>
    </source>
</evidence>
<dbReference type="RefSeq" id="WP_121484836.1">
    <property type="nucleotide sequence ID" value="NZ_QQXL01000003.1"/>
</dbReference>
<keyword evidence="5" id="KW-1185">Reference proteome</keyword>